<dbReference type="RefSeq" id="WP_127342318.1">
    <property type="nucleotide sequence ID" value="NZ_RJJX01000001.1"/>
</dbReference>
<reference evidence="1 2" key="1">
    <citation type="submission" date="2018-11" db="EMBL/GenBank/DDBJ databases">
        <title>Parancylomarina longa gen. nov., sp. nov., isolated from sediments of southern Okinawa.</title>
        <authorList>
            <person name="Fu T."/>
        </authorList>
    </citation>
    <scope>NUCLEOTIDE SEQUENCE [LARGE SCALE GENOMIC DNA]</scope>
    <source>
        <strain evidence="1 2">T3-2 S1-C</strain>
    </source>
</reference>
<organism evidence="1 2">
    <name type="scientific">Ancylomarina longa</name>
    <dbReference type="NCBI Taxonomy" id="2487017"/>
    <lineage>
        <taxon>Bacteria</taxon>
        <taxon>Pseudomonadati</taxon>
        <taxon>Bacteroidota</taxon>
        <taxon>Bacteroidia</taxon>
        <taxon>Marinilabiliales</taxon>
        <taxon>Marinifilaceae</taxon>
        <taxon>Ancylomarina</taxon>
    </lineage>
</organism>
<keyword evidence="2" id="KW-1185">Reference proteome</keyword>
<evidence type="ECO:0000313" key="2">
    <source>
        <dbReference type="Proteomes" id="UP000282985"/>
    </source>
</evidence>
<dbReference type="AlphaFoldDB" id="A0A434AZZ3"/>
<proteinExistence type="predicted"/>
<name>A0A434AZZ3_9BACT</name>
<accession>A0A434AZZ3</accession>
<gene>
    <name evidence="1" type="ORF">DLK05_02145</name>
</gene>
<evidence type="ECO:0000313" key="1">
    <source>
        <dbReference type="EMBL" id="RUT80173.1"/>
    </source>
</evidence>
<sequence length="202" mass="23659">MDIKEIEEKTHIDRLEAFAKEKGFPYYTNSSVKNHHLIQDERYTSTKFIVFDLDQIVENLFLVFYDAYSTKAFTQKSYCGLFKSISECDGEIKMIKRDWFDIFNFKKRLKTGDYYLDKHISIYSDLLEINRSVIDPKAIRDFVEINNKILALELSTICESNSIVPELNGKDLVALKTNSWIVDKAELTLFIEKGSKLLKRIK</sequence>
<dbReference type="Proteomes" id="UP000282985">
    <property type="component" value="Unassembled WGS sequence"/>
</dbReference>
<dbReference type="EMBL" id="RJJX01000001">
    <property type="protein sequence ID" value="RUT80173.1"/>
    <property type="molecule type" value="Genomic_DNA"/>
</dbReference>
<comment type="caution">
    <text evidence="1">The sequence shown here is derived from an EMBL/GenBank/DDBJ whole genome shotgun (WGS) entry which is preliminary data.</text>
</comment>
<protein>
    <submittedName>
        <fullName evidence="1">Uncharacterized protein</fullName>
    </submittedName>
</protein>